<dbReference type="EMBL" id="JAPFFF010000020">
    <property type="protein sequence ID" value="KAK8857794.1"/>
    <property type="molecule type" value="Genomic_DNA"/>
</dbReference>
<proteinExistence type="predicted"/>
<keyword evidence="2" id="KW-1185">Reference proteome</keyword>
<evidence type="ECO:0008006" key="3">
    <source>
        <dbReference type="Google" id="ProtNLM"/>
    </source>
</evidence>
<sequence length="126" mass="15416">MGKIKFHSPHRKYHLYPKRVNRAKARYFRLLNDESMNKRKIFTIIKNEFGIPRSTMVRWSRKWKLDPFYVIAIFAPLKSMTNSKIRRLLLDNDEKIIGMKRSLYYLQESWKDLPIFTLMNAWDQYL</sequence>
<reference evidence="1 2" key="1">
    <citation type="submission" date="2024-04" db="EMBL/GenBank/DDBJ databases">
        <title>Tritrichomonas musculus Genome.</title>
        <authorList>
            <person name="Alves-Ferreira E."/>
            <person name="Grigg M."/>
            <person name="Lorenzi H."/>
            <person name="Galac M."/>
        </authorList>
    </citation>
    <scope>NUCLEOTIDE SEQUENCE [LARGE SCALE GENOMIC DNA]</scope>
    <source>
        <strain evidence="1 2">EAF2021</strain>
    </source>
</reference>
<gene>
    <name evidence="1" type="ORF">M9Y10_016207</name>
</gene>
<protein>
    <recommendedName>
        <fullName evidence="3">Transposase</fullName>
    </recommendedName>
</protein>
<organism evidence="1 2">
    <name type="scientific">Tritrichomonas musculus</name>
    <dbReference type="NCBI Taxonomy" id="1915356"/>
    <lineage>
        <taxon>Eukaryota</taxon>
        <taxon>Metamonada</taxon>
        <taxon>Parabasalia</taxon>
        <taxon>Tritrichomonadida</taxon>
        <taxon>Tritrichomonadidae</taxon>
        <taxon>Tritrichomonas</taxon>
    </lineage>
</organism>
<dbReference type="Proteomes" id="UP001470230">
    <property type="component" value="Unassembled WGS sequence"/>
</dbReference>
<name>A0ABR2I5J7_9EUKA</name>
<accession>A0ABR2I5J7</accession>
<comment type="caution">
    <text evidence="1">The sequence shown here is derived from an EMBL/GenBank/DDBJ whole genome shotgun (WGS) entry which is preliminary data.</text>
</comment>
<evidence type="ECO:0000313" key="1">
    <source>
        <dbReference type="EMBL" id="KAK8857794.1"/>
    </source>
</evidence>
<evidence type="ECO:0000313" key="2">
    <source>
        <dbReference type="Proteomes" id="UP001470230"/>
    </source>
</evidence>